<dbReference type="InterPro" id="IPR036844">
    <property type="entry name" value="Hint_dom_sf"/>
</dbReference>
<dbReference type="GO" id="GO:0003677">
    <property type="term" value="F:DNA binding"/>
    <property type="evidence" value="ECO:0007669"/>
    <property type="project" value="UniProtKB-KW"/>
</dbReference>
<evidence type="ECO:0000256" key="10">
    <source>
        <dbReference type="ARBA" id="ARBA00023029"/>
    </source>
</evidence>
<accession>A0A2M7DE35</accession>
<dbReference type="SUPFAM" id="SSF56719">
    <property type="entry name" value="Type II DNA topoisomerase"/>
    <property type="match status" value="1"/>
</dbReference>
<dbReference type="PROSITE" id="PS50817">
    <property type="entry name" value="INTEIN_N_TER"/>
    <property type="match status" value="1"/>
</dbReference>
<dbReference type="SUPFAM" id="SSF55608">
    <property type="entry name" value="Homing endonucleases"/>
    <property type="match status" value="1"/>
</dbReference>
<evidence type="ECO:0000256" key="1">
    <source>
        <dbReference type="ARBA" id="ARBA00000185"/>
    </source>
</evidence>
<dbReference type="EMBL" id="PETV01000056">
    <property type="protein sequence ID" value="PIV47091.1"/>
    <property type="molecule type" value="Genomic_DNA"/>
</dbReference>
<dbReference type="SMART" id="SM00305">
    <property type="entry name" value="HintC"/>
    <property type="match status" value="1"/>
</dbReference>
<evidence type="ECO:0000256" key="7">
    <source>
        <dbReference type="ARBA" id="ARBA00022840"/>
    </source>
</evidence>
<dbReference type="PRINTS" id="PR01159">
    <property type="entry name" value="DNAGYRASEB"/>
</dbReference>
<evidence type="ECO:0000256" key="3">
    <source>
        <dbReference type="ARBA" id="ARBA00012895"/>
    </source>
</evidence>
<name>A0A2M7DE35_9BACT</name>
<feature type="domain" description="DOD-type homing endonuclease" evidence="13">
    <location>
        <begin position="267"/>
        <end position="415"/>
    </location>
</feature>
<dbReference type="AlphaFoldDB" id="A0A2M7DE35"/>
<dbReference type="SUPFAM" id="SSF51294">
    <property type="entry name" value="Hedgehog/intein (Hint) domain"/>
    <property type="match status" value="1"/>
</dbReference>
<evidence type="ECO:0000256" key="4">
    <source>
        <dbReference type="ARBA" id="ARBA00022723"/>
    </source>
</evidence>
<dbReference type="PRINTS" id="PR00379">
    <property type="entry name" value="INTEIN"/>
</dbReference>
<evidence type="ECO:0000256" key="11">
    <source>
        <dbReference type="ARBA" id="ARBA00023125"/>
    </source>
</evidence>
<evidence type="ECO:0000259" key="13">
    <source>
        <dbReference type="PROSITE" id="PS50819"/>
    </source>
</evidence>
<dbReference type="PANTHER" id="PTHR45866">
    <property type="entry name" value="DNA GYRASE/TOPOISOMERASE SUBUNIT B"/>
    <property type="match status" value="1"/>
</dbReference>
<dbReference type="PRINTS" id="PR00418">
    <property type="entry name" value="TPI2FAMILY"/>
</dbReference>
<keyword evidence="11" id="KW-0238">DNA-binding</keyword>
<dbReference type="InterPro" id="IPR004042">
    <property type="entry name" value="Intein_endonuc_central"/>
</dbReference>
<keyword evidence="4" id="KW-0479">Metal-binding</keyword>
<organism evidence="14 15">
    <name type="scientific">bacterium (Candidatus Gribaldobacteria) CG02_land_8_20_14_3_00_41_15</name>
    <dbReference type="NCBI Taxonomy" id="2014270"/>
    <lineage>
        <taxon>Bacteria</taxon>
        <taxon>Candidatus Gribaldobacteria</taxon>
    </lineage>
</organism>
<dbReference type="InterPro" id="IPR003587">
    <property type="entry name" value="Hint_dom_N"/>
</dbReference>
<proteinExistence type="inferred from homology"/>
<keyword evidence="9" id="KW-0651">Protein splicing</keyword>
<dbReference type="GO" id="GO:0006265">
    <property type="term" value="P:DNA topological change"/>
    <property type="evidence" value="ECO:0007669"/>
    <property type="project" value="InterPro"/>
</dbReference>
<dbReference type="GO" id="GO:0005524">
    <property type="term" value="F:ATP binding"/>
    <property type="evidence" value="ECO:0007669"/>
    <property type="project" value="UniProtKB-KW"/>
</dbReference>
<dbReference type="SMART" id="SM00306">
    <property type="entry name" value="HintN"/>
    <property type="match status" value="1"/>
</dbReference>
<evidence type="ECO:0000256" key="8">
    <source>
        <dbReference type="ARBA" id="ARBA00022842"/>
    </source>
</evidence>
<dbReference type="InterPro" id="IPR030934">
    <property type="entry name" value="Intein_C"/>
</dbReference>
<dbReference type="InterPro" id="IPR013760">
    <property type="entry name" value="Topo_IIA-like_dom_sf"/>
</dbReference>
<protein>
    <recommendedName>
        <fullName evidence="3">DNA topoisomerase (ATP-hydrolyzing)</fullName>
        <ecNumber evidence="3">5.6.2.2</ecNumber>
    </recommendedName>
</protein>
<sequence>MTDADSVTGDTPIFVFNKSKGQFFLTEVEKFIASCEDTANYQILTFNHEKETLELKEILQTIQHPLRTDLYQIKTYCGYPIKITDCHSVYVYEAGVVKTKKASEIKQGDVMVFPKKFPTIQQEITIDLTEQILSGKVKNITVKVSRDLVQHIPASAWCEVDLASWGELQNQRELVNVSRMAMGQSIGIYDKVIQQWEQKIDNVMPRFGQFEKYLNQLNQNSDCLDFKVYIPVEDFKGRLPAGADFFYNGHARLLRKKFTLDESLAYLLGFYLGDGCRSFQKENPNRFTLCLGNQKNQNYFAKIDRIIKDVLGAKTILENRGEYFNLHFHSLEFRLILKELGLLGKKCHEKFIPDVFFNAAAEVQSALLAGLLDSDGFISVWTSKKTNRTKAIYGWQLSSNELIKGIMTILRQKGIFANYSQRKQKAHLRKDGVLIKPKFDSFNLSVLTVEFLEKTRDIWQFHKDASKLDSYLLQVKPNKITGKQLVKISDDFVGLKVKAVEKIENPRDKWVYDFSVLGHQNFIAGVGGCLLHNTDGAHIRTLLLTLFYRHFKELIEKGYIYIAQPPLYKIQSGKNIQYAYNDSDKEDIISEIQKQKSEKIKKPPVIEDGDIIVAGKEEGGKIAGINIQRYKGLGEMNPEELWETTMNPENRVLLQVKIDDAKEADHIFDTLMGSDVAPRKKFIQVHAKSVKNLDI</sequence>
<evidence type="ECO:0000313" key="15">
    <source>
        <dbReference type="Proteomes" id="UP000229030"/>
    </source>
</evidence>
<keyword evidence="6" id="KW-0068">Autocatalytic cleavage</keyword>
<dbReference type="InterPro" id="IPR000565">
    <property type="entry name" value="Topo_IIA_B"/>
</dbReference>
<gene>
    <name evidence="14" type="ORF">COS21_01850</name>
</gene>
<dbReference type="InterPro" id="IPR006142">
    <property type="entry name" value="INTEIN"/>
</dbReference>
<dbReference type="Gene3D" id="3.10.28.10">
    <property type="entry name" value="Homing endonucleases"/>
    <property type="match status" value="1"/>
</dbReference>
<dbReference type="PROSITE" id="PS50818">
    <property type="entry name" value="INTEIN_C_TER"/>
    <property type="match status" value="1"/>
</dbReference>
<evidence type="ECO:0000256" key="5">
    <source>
        <dbReference type="ARBA" id="ARBA00022741"/>
    </source>
</evidence>
<keyword evidence="10" id="KW-0799">Topoisomerase</keyword>
<dbReference type="GO" id="GO:0016539">
    <property type="term" value="P:intein-mediated protein splicing"/>
    <property type="evidence" value="ECO:0007669"/>
    <property type="project" value="InterPro"/>
</dbReference>
<reference evidence="15" key="1">
    <citation type="submission" date="2017-09" db="EMBL/GenBank/DDBJ databases">
        <title>Depth-based differentiation of microbial function through sediment-hosted aquifers and enrichment of novel symbionts in the deep terrestrial subsurface.</title>
        <authorList>
            <person name="Probst A.J."/>
            <person name="Ladd B."/>
            <person name="Jarett J.K."/>
            <person name="Geller-Mcgrath D.E."/>
            <person name="Sieber C.M.K."/>
            <person name="Emerson J.B."/>
            <person name="Anantharaman K."/>
            <person name="Thomas B.C."/>
            <person name="Malmstrom R."/>
            <person name="Stieglmeier M."/>
            <person name="Klingl A."/>
            <person name="Woyke T."/>
            <person name="Ryan C.M."/>
            <person name="Banfield J.F."/>
        </authorList>
    </citation>
    <scope>NUCLEOTIDE SEQUENCE [LARGE SCALE GENOMIC DNA]</scope>
</reference>
<keyword evidence="5" id="KW-0547">Nucleotide-binding</keyword>
<evidence type="ECO:0000256" key="6">
    <source>
        <dbReference type="ARBA" id="ARBA00022813"/>
    </source>
</evidence>
<evidence type="ECO:0000256" key="2">
    <source>
        <dbReference type="ARBA" id="ARBA00010708"/>
    </source>
</evidence>
<keyword evidence="12" id="KW-0413">Isomerase</keyword>
<dbReference type="GO" id="GO:0046872">
    <property type="term" value="F:metal ion binding"/>
    <property type="evidence" value="ECO:0007669"/>
    <property type="project" value="UniProtKB-KW"/>
</dbReference>
<keyword evidence="8" id="KW-0460">Magnesium</keyword>
<comment type="caution">
    <text evidence="14">The sequence shown here is derived from an EMBL/GenBank/DDBJ whole genome shotgun (WGS) entry which is preliminary data.</text>
</comment>
<dbReference type="Gene3D" id="3.40.50.670">
    <property type="match status" value="1"/>
</dbReference>
<dbReference type="SMART" id="SM00433">
    <property type="entry name" value="TOP2c"/>
    <property type="match status" value="1"/>
</dbReference>
<evidence type="ECO:0000313" key="14">
    <source>
        <dbReference type="EMBL" id="PIV47091.1"/>
    </source>
</evidence>
<evidence type="ECO:0000256" key="9">
    <source>
        <dbReference type="ARBA" id="ARBA00023000"/>
    </source>
</evidence>
<evidence type="ECO:0000256" key="12">
    <source>
        <dbReference type="ARBA" id="ARBA00023235"/>
    </source>
</evidence>
<dbReference type="InterPro" id="IPR006141">
    <property type="entry name" value="Intein_N"/>
</dbReference>
<dbReference type="GO" id="GO:0003918">
    <property type="term" value="F:DNA topoisomerase type II (double strand cut, ATP-hydrolyzing) activity"/>
    <property type="evidence" value="ECO:0007669"/>
    <property type="project" value="UniProtKB-EC"/>
</dbReference>
<dbReference type="InterPro" id="IPR003586">
    <property type="entry name" value="Hint_dom_C"/>
</dbReference>
<comment type="catalytic activity">
    <reaction evidence="1">
        <text>ATP-dependent breakage, passage and rejoining of double-stranded DNA.</text>
        <dbReference type="EC" id="5.6.2.2"/>
    </reaction>
</comment>
<dbReference type="NCBIfam" id="TIGR01443">
    <property type="entry name" value="intein_Cterm"/>
    <property type="match status" value="1"/>
</dbReference>
<comment type="similarity">
    <text evidence="2">Belongs to the type II topoisomerase GyrB family.</text>
</comment>
<dbReference type="Pfam" id="PF00986">
    <property type="entry name" value="DNA_gyraseB_C"/>
    <property type="match status" value="1"/>
</dbReference>
<dbReference type="InterPro" id="IPR002288">
    <property type="entry name" value="DNA_gyrase_B_C"/>
</dbReference>
<dbReference type="CDD" id="cd00081">
    <property type="entry name" value="Hint"/>
    <property type="match status" value="1"/>
</dbReference>
<dbReference type="Gene3D" id="2.170.16.10">
    <property type="entry name" value="Hedgehog/Intein (Hint) domain"/>
    <property type="match status" value="2"/>
</dbReference>
<dbReference type="Pfam" id="PF14890">
    <property type="entry name" value="Intein_splicing"/>
    <property type="match status" value="1"/>
</dbReference>
<dbReference type="InterPro" id="IPR001241">
    <property type="entry name" value="Topo_IIA"/>
</dbReference>
<keyword evidence="7" id="KW-0067">ATP-binding</keyword>
<dbReference type="PANTHER" id="PTHR45866:SF1">
    <property type="entry name" value="DNA GYRASE SUBUNIT B, MITOCHONDRIAL"/>
    <property type="match status" value="1"/>
</dbReference>
<dbReference type="InterPro" id="IPR013759">
    <property type="entry name" value="Topo_IIA_B_C"/>
</dbReference>
<dbReference type="GO" id="GO:0004519">
    <property type="term" value="F:endonuclease activity"/>
    <property type="evidence" value="ECO:0007669"/>
    <property type="project" value="InterPro"/>
</dbReference>
<dbReference type="InterPro" id="IPR027434">
    <property type="entry name" value="Homing_endonucl"/>
</dbReference>
<dbReference type="EC" id="5.6.2.2" evidence="3"/>
<dbReference type="PROSITE" id="PS50819">
    <property type="entry name" value="INTEIN_ENDONUCLEASE"/>
    <property type="match status" value="1"/>
</dbReference>
<dbReference type="Proteomes" id="UP000229030">
    <property type="component" value="Unassembled WGS sequence"/>
</dbReference>